<dbReference type="SUPFAM" id="SSF53901">
    <property type="entry name" value="Thiolase-like"/>
    <property type="match status" value="2"/>
</dbReference>
<evidence type="ECO:0000256" key="5">
    <source>
        <dbReference type="RuleBase" id="RU003557"/>
    </source>
</evidence>
<dbReference type="PROSITE" id="PS00737">
    <property type="entry name" value="THIOLASE_2"/>
    <property type="match status" value="1"/>
</dbReference>
<dbReference type="PANTHER" id="PTHR18919:SF107">
    <property type="entry name" value="ACETYL-COA ACETYLTRANSFERASE, CYTOSOLIC"/>
    <property type="match status" value="1"/>
</dbReference>
<keyword evidence="3 5" id="KW-0012">Acyltransferase</keyword>
<evidence type="ECO:0000256" key="1">
    <source>
        <dbReference type="ARBA" id="ARBA00010982"/>
    </source>
</evidence>
<organism evidence="8">
    <name type="scientific">Desulfatirhabdium butyrativorans</name>
    <dbReference type="NCBI Taxonomy" id="340467"/>
    <lineage>
        <taxon>Bacteria</taxon>
        <taxon>Pseudomonadati</taxon>
        <taxon>Thermodesulfobacteriota</taxon>
        <taxon>Desulfobacteria</taxon>
        <taxon>Desulfobacterales</taxon>
        <taxon>Desulfatirhabdiaceae</taxon>
        <taxon>Desulfatirhabdium</taxon>
    </lineage>
</organism>
<proteinExistence type="inferred from homology"/>
<feature type="active site" description="Acyl-thioester intermediate" evidence="4">
    <location>
        <position position="92"/>
    </location>
</feature>
<evidence type="ECO:0000259" key="7">
    <source>
        <dbReference type="Pfam" id="PF02803"/>
    </source>
</evidence>
<dbReference type="InterPro" id="IPR020616">
    <property type="entry name" value="Thiolase_N"/>
</dbReference>
<feature type="active site" description="Proton acceptor" evidence="4">
    <location>
        <position position="354"/>
    </location>
</feature>
<dbReference type="EMBL" id="DSUH01000066">
    <property type="protein sequence ID" value="HGU31806.1"/>
    <property type="molecule type" value="Genomic_DNA"/>
</dbReference>
<dbReference type="InterPro" id="IPR020617">
    <property type="entry name" value="Thiolase_C"/>
</dbReference>
<keyword evidence="2 5" id="KW-0808">Transferase</keyword>
<dbReference type="GO" id="GO:0003985">
    <property type="term" value="F:acetyl-CoA C-acetyltransferase activity"/>
    <property type="evidence" value="ECO:0007669"/>
    <property type="project" value="TreeGrafter"/>
</dbReference>
<evidence type="ECO:0000256" key="3">
    <source>
        <dbReference type="ARBA" id="ARBA00023315"/>
    </source>
</evidence>
<feature type="active site" description="Proton acceptor" evidence="4">
    <location>
        <position position="384"/>
    </location>
</feature>
<dbReference type="NCBIfam" id="TIGR01930">
    <property type="entry name" value="AcCoA-C-Actrans"/>
    <property type="match status" value="1"/>
</dbReference>
<dbReference type="InterPro" id="IPR020613">
    <property type="entry name" value="Thiolase_CS"/>
</dbReference>
<evidence type="ECO:0000259" key="6">
    <source>
        <dbReference type="Pfam" id="PF00108"/>
    </source>
</evidence>
<dbReference type="Gene3D" id="3.40.47.10">
    <property type="match status" value="1"/>
</dbReference>
<evidence type="ECO:0000313" key="8">
    <source>
        <dbReference type="EMBL" id="HGU31806.1"/>
    </source>
</evidence>
<reference evidence="8" key="1">
    <citation type="journal article" date="2020" name="mSystems">
        <title>Genome- and Community-Level Interaction Insights into Carbon Utilization and Element Cycling Functions of Hydrothermarchaeota in Hydrothermal Sediment.</title>
        <authorList>
            <person name="Zhou Z."/>
            <person name="Liu Y."/>
            <person name="Xu W."/>
            <person name="Pan J."/>
            <person name="Luo Z.H."/>
            <person name="Li M."/>
        </authorList>
    </citation>
    <scope>NUCLEOTIDE SEQUENCE [LARGE SCALE GENOMIC DNA]</scope>
    <source>
        <strain evidence="8">SpSt-477</strain>
    </source>
</reference>
<comment type="caution">
    <text evidence="8">The sequence shown here is derived from an EMBL/GenBank/DDBJ whole genome shotgun (WGS) entry which is preliminary data.</text>
</comment>
<dbReference type="Pfam" id="PF02803">
    <property type="entry name" value="Thiolase_C"/>
    <property type="match status" value="1"/>
</dbReference>
<dbReference type="GO" id="GO:0006635">
    <property type="term" value="P:fatty acid beta-oxidation"/>
    <property type="evidence" value="ECO:0007669"/>
    <property type="project" value="TreeGrafter"/>
</dbReference>
<feature type="domain" description="Thiolase C-terminal" evidence="7">
    <location>
        <begin position="276"/>
        <end position="397"/>
    </location>
</feature>
<accession>A0A7C4MPB5</accession>
<dbReference type="PANTHER" id="PTHR18919">
    <property type="entry name" value="ACETYL-COA C-ACYLTRANSFERASE"/>
    <property type="match status" value="1"/>
</dbReference>
<evidence type="ECO:0000256" key="2">
    <source>
        <dbReference type="ARBA" id="ARBA00022679"/>
    </source>
</evidence>
<sequence length="399" mass="41911">MTIALSDIVIISAVRTPMGRFGGTIKDIPSYDLGATAIREALKRAGIEGKDVSEVIYGSCRQAGNGPNPSRTASVRAGIPISVPTNTLNMACPSGMRAVQLAAQALMLEDSRIVVAGGMDSMSTIPYLLKGVRWQGFRMGPKTIEDGWSDSIDPLIGQGMGETAENLVEKYGLKREDLDRYAAGSHNKAAVAQNEGWFNEEITPIEVPPAKKGDQPTLFTKDETIRYDADLEKMAKLPPSFRKGGSVTAGNSCGLSDGACAVVVTTRDVAKAIGAKPLFSIVACAHAAVEPATMGEGPGVAIPMALKKAGMTINDIDLFEINEAFASQVLTNVQTLNLDMSILNVHGGAIALGHPTGISGCRILITGYYALKRTDKEILCAAICGGGGVTAATIIKRES</sequence>
<dbReference type="CDD" id="cd00751">
    <property type="entry name" value="thiolase"/>
    <property type="match status" value="1"/>
</dbReference>
<name>A0A7C4MPB5_9BACT</name>
<dbReference type="Pfam" id="PF00108">
    <property type="entry name" value="Thiolase_N"/>
    <property type="match status" value="1"/>
</dbReference>
<dbReference type="AlphaFoldDB" id="A0A7C4MPB5"/>
<comment type="similarity">
    <text evidence="1 5">Belongs to the thiolase-like superfamily. Thiolase family.</text>
</comment>
<feature type="domain" description="Thiolase N-terminal" evidence="6">
    <location>
        <begin position="8"/>
        <end position="267"/>
    </location>
</feature>
<dbReference type="PIRSF" id="PIRSF000429">
    <property type="entry name" value="Ac-CoA_Ac_transf"/>
    <property type="match status" value="1"/>
</dbReference>
<dbReference type="InterPro" id="IPR016039">
    <property type="entry name" value="Thiolase-like"/>
</dbReference>
<gene>
    <name evidence="8" type="ORF">ENS29_03000</name>
</gene>
<dbReference type="FunFam" id="3.40.47.10:FF:000010">
    <property type="entry name" value="Acetyl-CoA acetyltransferase (Thiolase)"/>
    <property type="match status" value="1"/>
</dbReference>
<evidence type="ECO:0000256" key="4">
    <source>
        <dbReference type="PIRSR" id="PIRSR000429-1"/>
    </source>
</evidence>
<dbReference type="InterPro" id="IPR002155">
    <property type="entry name" value="Thiolase"/>
</dbReference>
<protein>
    <submittedName>
        <fullName evidence="8">Thiolase family protein</fullName>
    </submittedName>
</protein>